<dbReference type="InParanoid" id="F4WMB1"/>
<reference evidence="2" key="1">
    <citation type="submission" date="2011-02" db="EMBL/GenBank/DDBJ databases">
        <title>The genome of the leaf-cutting ant Acromyrmex echinatior suggests key adaptations to social evolution and fungus farming.</title>
        <authorList>
            <person name="Nygaard S."/>
            <person name="Zhang G."/>
        </authorList>
    </citation>
    <scope>NUCLEOTIDE SEQUENCE</scope>
</reference>
<keyword evidence="3" id="KW-1185">Reference proteome</keyword>
<gene>
    <name evidence="2" type="ORF">G5I_06945</name>
</gene>
<accession>F4WMB1</accession>
<dbReference type="AlphaFoldDB" id="F4WMB1"/>
<feature type="chain" id="PRO_5003320528" evidence="1">
    <location>
        <begin position="17"/>
        <end position="95"/>
    </location>
</feature>
<evidence type="ECO:0000313" key="3">
    <source>
        <dbReference type="Proteomes" id="UP000007755"/>
    </source>
</evidence>
<organism evidence="3">
    <name type="scientific">Acromyrmex echinatior</name>
    <name type="common">Panamanian leafcutter ant</name>
    <name type="synonym">Acromyrmex octospinosus echinatior</name>
    <dbReference type="NCBI Taxonomy" id="103372"/>
    <lineage>
        <taxon>Eukaryota</taxon>
        <taxon>Metazoa</taxon>
        <taxon>Ecdysozoa</taxon>
        <taxon>Arthropoda</taxon>
        <taxon>Hexapoda</taxon>
        <taxon>Insecta</taxon>
        <taxon>Pterygota</taxon>
        <taxon>Neoptera</taxon>
        <taxon>Endopterygota</taxon>
        <taxon>Hymenoptera</taxon>
        <taxon>Apocrita</taxon>
        <taxon>Aculeata</taxon>
        <taxon>Formicoidea</taxon>
        <taxon>Formicidae</taxon>
        <taxon>Myrmicinae</taxon>
        <taxon>Acromyrmex</taxon>
    </lineage>
</organism>
<feature type="signal peptide" evidence="1">
    <location>
        <begin position="1"/>
        <end position="16"/>
    </location>
</feature>
<protein>
    <submittedName>
        <fullName evidence="2">Uncharacterized protein</fullName>
    </submittedName>
</protein>
<dbReference type="Proteomes" id="UP000007755">
    <property type="component" value="Unassembled WGS sequence"/>
</dbReference>
<evidence type="ECO:0000313" key="2">
    <source>
        <dbReference type="EMBL" id="EGI64755.1"/>
    </source>
</evidence>
<evidence type="ECO:0000256" key="1">
    <source>
        <dbReference type="SAM" id="SignalP"/>
    </source>
</evidence>
<sequence>MAVNFLAALVLYTVQGSQVEIVDHCSLWGFDSAVDRYTSGYNGAGVSAPGLESGSQRSLFVGPYLHSGIHGLGNTAPLTAVGWSKGNELACPPGR</sequence>
<proteinExistence type="predicted"/>
<keyword evidence="1" id="KW-0732">Signal</keyword>
<dbReference type="EMBL" id="GL888217">
    <property type="protein sequence ID" value="EGI64755.1"/>
    <property type="molecule type" value="Genomic_DNA"/>
</dbReference>
<name>F4WMB1_ACREC</name>